<dbReference type="GO" id="GO:0005634">
    <property type="term" value="C:nucleus"/>
    <property type="evidence" value="ECO:0007669"/>
    <property type="project" value="UniProtKB-SubCell"/>
</dbReference>
<dbReference type="InParanoid" id="A0A4W3J955"/>
<dbReference type="PANTHER" id="PTHR22607">
    <property type="entry name" value="DELETED IN ORAL CANCER 1/CDK2-ASSOCIATED PROTEIN 1"/>
    <property type="match status" value="1"/>
</dbReference>
<proteinExistence type="inferred from homology"/>
<reference evidence="7" key="3">
    <citation type="journal article" date="2014" name="Nature">
        <title>Elephant shark genome provides unique insights into gnathostome evolution.</title>
        <authorList>
            <consortium name="International Elephant Shark Genome Sequencing Consortium"/>
            <person name="Venkatesh B."/>
            <person name="Lee A.P."/>
            <person name="Ravi V."/>
            <person name="Maurya A.K."/>
            <person name="Lian M.M."/>
            <person name="Swann J.B."/>
            <person name="Ohta Y."/>
            <person name="Flajnik M.F."/>
            <person name="Sutoh Y."/>
            <person name="Kasahara M."/>
            <person name="Hoon S."/>
            <person name="Gangu V."/>
            <person name="Roy S.W."/>
            <person name="Irimia M."/>
            <person name="Korzh V."/>
            <person name="Kondrychyn I."/>
            <person name="Lim Z.W."/>
            <person name="Tay B.H."/>
            <person name="Tohari S."/>
            <person name="Kong K.W."/>
            <person name="Ho S."/>
            <person name="Lorente-Galdos B."/>
            <person name="Quilez J."/>
            <person name="Marques-Bonet T."/>
            <person name="Raney B.J."/>
            <person name="Ingham P.W."/>
            <person name="Tay A."/>
            <person name="Hillier L.W."/>
            <person name="Minx P."/>
            <person name="Boehm T."/>
            <person name="Wilson R.K."/>
            <person name="Brenner S."/>
            <person name="Warren W.C."/>
        </authorList>
    </citation>
    <scope>NUCLEOTIDE SEQUENCE [LARGE SCALE GENOMIC DNA]</scope>
</reference>
<evidence type="ECO:0000256" key="1">
    <source>
        <dbReference type="ARBA" id="ARBA00004123"/>
    </source>
</evidence>
<dbReference type="Proteomes" id="UP000314986">
    <property type="component" value="Unassembled WGS sequence"/>
</dbReference>
<dbReference type="InterPro" id="IPR017266">
    <property type="entry name" value="DOC_1/2"/>
</dbReference>
<dbReference type="STRING" id="7868.ENSCMIP00000034613"/>
<reference evidence="6" key="4">
    <citation type="submission" date="2025-08" db="UniProtKB">
        <authorList>
            <consortium name="Ensembl"/>
        </authorList>
    </citation>
    <scope>IDENTIFICATION</scope>
</reference>
<feature type="compositionally biased region" description="Basic and acidic residues" evidence="5">
    <location>
        <begin position="22"/>
        <end position="42"/>
    </location>
</feature>
<keyword evidence="7" id="KW-1185">Reference proteome</keyword>
<evidence type="ECO:0008006" key="8">
    <source>
        <dbReference type="Google" id="ProtNLM"/>
    </source>
</evidence>
<keyword evidence="4" id="KW-0539">Nucleus</keyword>
<evidence type="ECO:0000313" key="7">
    <source>
        <dbReference type="Proteomes" id="UP000314986"/>
    </source>
</evidence>
<dbReference type="AlphaFoldDB" id="A0A4W3J955"/>
<evidence type="ECO:0000256" key="2">
    <source>
        <dbReference type="ARBA" id="ARBA00008485"/>
    </source>
</evidence>
<gene>
    <name evidence="6" type="primary">LOC103188014</name>
</gene>
<dbReference type="GO" id="GO:0005737">
    <property type="term" value="C:cytoplasm"/>
    <property type="evidence" value="ECO:0007669"/>
    <property type="project" value="TreeGrafter"/>
</dbReference>
<reference evidence="6" key="5">
    <citation type="submission" date="2025-09" db="UniProtKB">
        <authorList>
            <consortium name="Ensembl"/>
        </authorList>
    </citation>
    <scope>IDENTIFICATION</scope>
</reference>
<protein>
    <recommendedName>
        <fullName evidence="8">Cyclin-dependent kinase 2-associated protein 1</fullName>
    </recommendedName>
</protein>
<comment type="similarity">
    <text evidence="2">Belongs to the CDK2AP family.</text>
</comment>
<sequence length="210" mass="23526">MPKKRKSSLSRTTKNARRKREGRLNETEEQRTGRLYFDAERHARTRQNELPAQRTAWPGFNPERTASEPQNEFPPQTPVGLDLDAGRHARTQQNKLSAQRTARLDLNAERPAMGSLPSPSGSMGPSVQAFRPLFNDYGPPSMGYLQGVSSSQVPQSKYAELLAIIEELGKDIRPTYAGSKSAMERLKRGIIHARGLVRECLAETERNARS</sequence>
<evidence type="ECO:0000256" key="4">
    <source>
        <dbReference type="ARBA" id="ARBA00023242"/>
    </source>
</evidence>
<evidence type="ECO:0000313" key="6">
    <source>
        <dbReference type="Ensembl" id="ENSCMIP00000034613.1"/>
    </source>
</evidence>
<evidence type="ECO:0000256" key="5">
    <source>
        <dbReference type="SAM" id="MobiDB-lite"/>
    </source>
</evidence>
<dbReference type="GeneTree" id="ENSGT00940000155149"/>
<accession>A0A4W3J955</accession>
<feature type="compositionally biased region" description="Basic residues" evidence="5">
    <location>
        <begin position="1"/>
        <end position="21"/>
    </location>
</feature>
<comment type="subcellular location">
    <subcellularLocation>
        <location evidence="1">Nucleus</location>
    </subcellularLocation>
</comment>
<feature type="region of interest" description="Disordered" evidence="5">
    <location>
        <begin position="1"/>
        <end position="77"/>
    </location>
</feature>
<dbReference type="Ensembl" id="ENSCMIT00000035132.1">
    <property type="protein sequence ID" value="ENSCMIP00000034613.1"/>
    <property type="gene ID" value="ENSCMIG00000014668.1"/>
</dbReference>
<name>A0A4W3J955_CALMI</name>
<reference evidence="7" key="1">
    <citation type="journal article" date="2006" name="Science">
        <title>Ancient noncoding elements conserved in the human genome.</title>
        <authorList>
            <person name="Venkatesh B."/>
            <person name="Kirkness E.F."/>
            <person name="Loh Y.H."/>
            <person name="Halpern A.L."/>
            <person name="Lee A.P."/>
            <person name="Johnson J."/>
            <person name="Dandona N."/>
            <person name="Viswanathan L.D."/>
            <person name="Tay A."/>
            <person name="Venter J.C."/>
            <person name="Strausberg R.L."/>
            <person name="Brenner S."/>
        </authorList>
    </citation>
    <scope>NUCLEOTIDE SEQUENCE [LARGE SCALE GENOMIC DNA]</scope>
</reference>
<dbReference type="Pfam" id="PF09806">
    <property type="entry name" value="CDK2AP"/>
    <property type="match status" value="1"/>
</dbReference>
<keyword evidence="3" id="KW-0597">Phosphoprotein</keyword>
<dbReference type="PANTHER" id="PTHR22607:SF2">
    <property type="entry name" value="CYCLIN-DEPENDENT KINASE 2-ASSOCIATED PROTEIN 1"/>
    <property type="match status" value="1"/>
</dbReference>
<reference evidence="7" key="2">
    <citation type="journal article" date="2007" name="PLoS Biol.">
        <title>Survey sequencing and comparative analysis of the elephant shark (Callorhinchus milii) genome.</title>
        <authorList>
            <person name="Venkatesh B."/>
            <person name="Kirkness E.F."/>
            <person name="Loh Y.H."/>
            <person name="Halpern A.L."/>
            <person name="Lee A.P."/>
            <person name="Johnson J."/>
            <person name="Dandona N."/>
            <person name="Viswanathan L.D."/>
            <person name="Tay A."/>
            <person name="Venter J.C."/>
            <person name="Strausberg R.L."/>
            <person name="Brenner S."/>
        </authorList>
    </citation>
    <scope>NUCLEOTIDE SEQUENCE [LARGE SCALE GENOMIC DNA]</scope>
</reference>
<evidence type="ECO:0000256" key="3">
    <source>
        <dbReference type="ARBA" id="ARBA00022553"/>
    </source>
</evidence>
<dbReference type="Gene3D" id="6.10.140.1300">
    <property type="match status" value="1"/>
</dbReference>
<organism evidence="6 7">
    <name type="scientific">Callorhinchus milii</name>
    <name type="common">Ghost shark</name>
    <dbReference type="NCBI Taxonomy" id="7868"/>
    <lineage>
        <taxon>Eukaryota</taxon>
        <taxon>Metazoa</taxon>
        <taxon>Chordata</taxon>
        <taxon>Craniata</taxon>
        <taxon>Vertebrata</taxon>
        <taxon>Chondrichthyes</taxon>
        <taxon>Holocephali</taxon>
        <taxon>Chimaeriformes</taxon>
        <taxon>Callorhinchidae</taxon>
        <taxon>Callorhinchus</taxon>
    </lineage>
</organism>